<name>A0A5C0AVX9_9BURK</name>
<dbReference type="PANTHER" id="PTHR43176:SF3">
    <property type="entry name" value="3-HYDROXYISOBUTYRYL-COA HYDROLASE, MITOCHONDRIAL"/>
    <property type="match status" value="1"/>
</dbReference>
<proteinExistence type="predicted"/>
<dbReference type="Proteomes" id="UP000325161">
    <property type="component" value="Chromosome"/>
</dbReference>
<dbReference type="InterPro" id="IPR045004">
    <property type="entry name" value="ECH_dom"/>
</dbReference>
<comment type="catalytic activity">
    <reaction evidence="1">
        <text>3-hydroxy-2-methylpropanoyl-CoA + H2O = 3-hydroxy-2-methylpropanoate + CoA + H(+)</text>
        <dbReference type="Rhea" id="RHEA:20888"/>
        <dbReference type="ChEBI" id="CHEBI:11805"/>
        <dbReference type="ChEBI" id="CHEBI:15377"/>
        <dbReference type="ChEBI" id="CHEBI:15378"/>
        <dbReference type="ChEBI" id="CHEBI:57287"/>
        <dbReference type="ChEBI" id="CHEBI:57340"/>
        <dbReference type="EC" id="3.1.2.4"/>
    </reaction>
</comment>
<dbReference type="EMBL" id="CP043046">
    <property type="protein sequence ID" value="QEI05876.1"/>
    <property type="molecule type" value="Genomic_DNA"/>
</dbReference>
<reference evidence="5 6" key="1">
    <citation type="submission" date="2019-08" db="EMBL/GenBank/DDBJ databases">
        <title>Amphibian skin-associated Pigmentiphaga: genome sequence and occurrence across geography and hosts.</title>
        <authorList>
            <person name="Bletz M.C."/>
            <person name="Bunk B."/>
            <person name="Sproeer C."/>
            <person name="Biwer P."/>
            <person name="Reiter S."/>
            <person name="Rabemananjara F.C.E."/>
            <person name="Schulz S."/>
            <person name="Overmann J."/>
            <person name="Vences M."/>
        </authorList>
    </citation>
    <scope>NUCLEOTIDE SEQUENCE [LARGE SCALE GENOMIC DNA]</scope>
    <source>
        <strain evidence="5 6">Mada1488</strain>
    </source>
</reference>
<evidence type="ECO:0000313" key="5">
    <source>
        <dbReference type="EMBL" id="QEI05876.1"/>
    </source>
</evidence>
<keyword evidence="3" id="KW-0378">Hydrolase</keyword>
<dbReference type="GO" id="GO:0016853">
    <property type="term" value="F:isomerase activity"/>
    <property type="evidence" value="ECO:0007669"/>
    <property type="project" value="UniProtKB-KW"/>
</dbReference>
<dbReference type="GO" id="GO:0005829">
    <property type="term" value="C:cytosol"/>
    <property type="evidence" value="ECO:0007669"/>
    <property type="project" value="TreeGrafter"/>
</dbReference>
<dbReference type="CDD" id="cd06558">
    <property type="entry name" value="crotonase-like"/>
    <property type="match status" value="1"/>
</dbReference>
<evidence type="ECO:0000256" key="2">
    <source>
        <dbReference type="ARBA" id="ARBA00011915"/>
    </source>
</evidence>
<protein>
    <recommendedName>
        <fullName evidence="2">3-hydroxyisobutyryl-CoA hydrolase</fullName>
        <ecNumber evidence="2">3.1.2.4</ecNumber>
    </recommendedName>
</protein>
<organism evidence="5 6">
    <name type="scientific">Pigmentiphaga aceris</name>
    <dbReference type="NCBI Taxonomy" id="1940612"/>
    <lineage>
        <taxon>Bacteria</taxon>
        <taxon>Pseudomonadati</taxon>
        <taxon>Pseudomonadota</taxon>
        <taxon>Betaproteobacteria</taxon>
        <taxon>Burkholderiales</taxon>
        <taxon>Alcaligenaceae</taxon>
        <taxon>Pigmentiphaga</taxon>
    </lineage>
</organism>
<dbReference type="KEGG" id="pacr:FXN63_08450"/>
<dbReference type="AlphaFoldDB" id="A0A5C0AVX9"/>
<feature type="domain" description="Enoyl-CoA hydratase/isomerase" evidence="4">
    <location>
        <begin position="18"/>
        <end position="363"/>
    </location>
</feature>
<keyword evidence="6" id="KW-1185">Reference proteome</keyword>
<evidence type="ECO:0000256" key="1">
    <source>
        <dbReference type="ARBA" id="ARBA00001709"/>
    </source>
</evidence>
<accession>A0A5C0AVX9</accession>
<evidence type="ECO:0000313" key="6">
    <source>
        <dbReference type="Proteomes" id="UP000325161"/>
    </source>
</evidence>
<keyword evidence="5" id="KW-0413">Isomerase</keyword>
<dbReference type="RefSeq" id="WP_148814259.1">
    <property type="nucleotide sequence ID" value="NZ_CP043046.1"/>
</dbReference>
<dbReference type="Pfam" id="PF16113">
    <property type="entry name" value="ECH_2"/>
    <property type="match status" value="1"/>
</dbReference>
<dbReference type="Gene3D" id="3.90.226.10">
    <property type="entry name" value="2-enoyl-CoA Hydratase, Chain A, domain 1"/>
    <property type="match status" value="1"/>
</dbReference>
<dbReference type="OrthoDB" id="9790967at2"/>
<evidence type="ECO:0000259" key="4">
    <source>
        <dbReference type="Pfam" id="PF16113"/>
    </source>
</evidence>
<dbReference type="EC" id="3.1.2.4" evidence="2"/>
<gene>
    <name evidence="5" type="ORF">FXN63_08450</name>
</gene>
<dbReference type="InterPro" id="IPR029045">
    <property type="entry name" value="ClpP/crotonase-like_dom_sf"/>
</dbReference>
<dbReference type="NCBIfam" id="NF004127">
    <property type="entry name" value="PRK05617.1"/>
    <property type="match status" value="1"/>
</dbReference>
<dbReference type="PANTHER" id="PTHR43176">
    <property type="entry name" value="3-HYDROXYISOBUTYRYL-COA HYDROLASE-RELATED"/>
    <property type="match status" value="1"/>
</dbReference>
<dbReference type="GO" id="GO:0006574">
    <property type="term" value="P:L-valine catabolic process"/>
    <property type="evidence" value="ECO:0007669"/>
    <property type="project" value="TreeGrafter"/>
</dbReference>
<dbReference type="InterPro" id="IPR032259">
    <property type="entry name" value="HIBYL-CoA-H"/>
</dbReference>
<dbReference type="SUPFAM" id="SSF52096">
    <property type="entry name" value="ClpP/crotonase"/>
    <property type="match status" value="1"/>
</dbReference>
<dbReference type="GO" id="GO:0003860">
    <property type="term" value="F:3-hydroxyisobutyryl-CoA hydrolase activity"/>
    <property type="evidence" value="ECO:0007669"/>
    <property type="project" value="UniProtKB-EC"/>
</dbReference>
<evidence type="ECO:0000256" key="3">
    <source>
        <dbReference type="ARBA" id="ARBA00022801"/>
    </source>
</evidence>
<sequence length="381" mass="41571">MSQVVLFEELATRHGKRIGVATLNAEKTLNSLSLDMAKLLDERLGAWAKDPEIALVVLQGAGEKAFCAGGDLQLLYRAILEQRAKGGEAAREPRGNAFAEEFFELEYRLDYELHTYPKPYLCWGHGIVMGGGMGLMAGASHRVVTEVSRLAMPEVTIGLFPDVGASWLLNRTPGKSGLFLGLTGAQLKAADAVFVGFADHVVAQADKQKVYAALQDLDWTGEREHDDKLLTDVLRANAHEPLPAGPLRENFDLINDLCGRGSLPEIVDAILGLQTEDPWLQRAQQTLAAGAPGSARIAYDLLRRARLLSLADVFRLEHGVALQCAARGDFGEGIRALIVDKDRQPKWTHASVHEATRAWADEVIFESPWTADTHPLAALGR</sequence>